<proteinExistence type="predicted"/>
<accession>A0A1I7YSN1</accession>
<dbReference type="AlphaFoldDB" id="A0A1I7YSN1"/>
<reference evidence="3" key="1">
    <citation type="submission" date="2016-11" db="UniProtKB">
        <authorList>
            <consortium name="WormBaseParasite"/>
        </authorList>
    </citation>
    <scope>IDENTIFICATION</scope>
</reference>
<sequence>MNQPASALCILSIAILNSVFNPFFRRTRKGLFIVHWAIINYVTACKGHSDLVNNPGDVALLSASFFVLLEHISTRHCSGREISSTERSMFILFLSVSDIISYVLPVDIRSFIRVLLAFCTLFASVKLSVAPLKNPYNLSHQEMEDIKHDDLFYAWNDPLSCFGRLGRFTLAAIVMNSMVQIYPVLLRMPSVLYVIYVLRTVAPLGLLFAPGFFAGTVQSAKSIGRLVGELKTMKMAKLKDVDDAETSEMPEGRKSTIIKFV</sequence>
<protein>
    <submittedName>
        <fullName evidence="3">G_PROTEIN_RECEP_F1_2 domain-containing protein</fullName>
    </submittedName>
</protein>
<keyword evidence="1" id="KW-1133">Transmembrane helix</keyword>
<keyword evidence="1" id="KW-0812">Transmembrane</keyword>
<dbReference type="WBParaSite" id="L893_g19306.t1">
    <property type="protein sequence ID" value="L893_g19306.t1"/>
    <property type="gene ID" value="L893_g19306"/>
</dbReference>
<organism evidence="2 3">
    <name type="scientific">Steinernema glaseri</name>
    <dbReference type="NCBI Taxonomy" id="37863"/>
    <lineage>
        <taxon>Eukaryota</taxon>
        <taxon>Metazoa</taxon>
        <taxon>Ecdysozoa</taxon>
        <taxon>Nematoda</taxon>
        <taxon>Chromadorea</taxon>
        <taxon>Rhabditida</taxon>
        <taxon>Tylenchina</taxon>
        <taxon>Panagrolaimomorpha</taxon>
        <taxon>Strongyloidoidea</taxon>
        <taxon>Steinernematidae</taxon>
        <taxon>Steinernema</taxon>
    </lineage>
</organism>
<keyword evidence="1" id="KW-0472">Membrane</keyword>
<feature type="transmembrane region" description="Helical" evidence="1">
    <location>
        <begin position="168"/>
        <end position="185"/>
    </location>
</feature>
<evidence type="ECO:0000313" key="2">
    <source>
        <dbReference type="Proteomes" id="UP000095287"/>
    </source>
</evidence>
<feature type="transmembrane region" description="Helical" evidence="1">
    <location>
        <begin position="110"/>
        <end position="129"/>
    </location>
</feature>
<evidence type="ECO:0000313" key="3">
    <source>
        <dbReference type="WBParaSite" id="L893_g19306.t1"/>
    </source>
</evidence>
<keyword evidence="2" id="KW-1185">Reference proteome</keyword>
<feature type="transmembrane region" description="Helical" evidence="1">
    <location>
        <begin position="191"/>
        <end position="215"/>
    </location>
</feature>
<feature type="transmembrane region" description="Helical" evidence="1">
    <location>
        <begin position="6"/>
        <end position="24"/>
    </location>
</feature>
<evidence type="ECO:0000256" key="1">
    <source>
        <dbReference type="SAM" id="Phobius"/>
    </source>
</evidence>
<name>A0A1I7YSN1_9BILA</name>
<dbReference type="Proteomes" id="UP000095287">
    <property type="component" value="Unplaced"/>
</dbReference>